<dbReference type="GO" id="GO:0009416">
    <property type="term" value="P:response to light stimulus"/>
    <property type="evidence" value="ECO:0007669"/>
    <property type="project" value="TreeGrafter"/>
</dbReference>
<dbReference type="InterPro" id="IPR018394">
    <property type="entry name" value="DNA_photolyase_1_CS_C"/>
</dbReference>
<evidence type="ECO:0000313" key="8">
    <source>
        <dbReference type="EMBL" id="MBR7828473.1"/>
    </source>
</evidence>
<comment type="cofactor">
    <cofactor evidence="4">
        <name>FAD</name>
        <dbReference type="ChEBI" id="CHEBI:57692"/>
    </cofactor>
    <text evidence="4">Binds 1 FAD per subunit.</text>
</comment>
<feature type="domain" description="Photolyase/cryptochrome alpha/beta" evidence="7">
    <location>
        <begin position="1"/>
        <end position="130"/>
    </location>
</feature>
<proteinExistence type="inferred from homology"/>
<dbReference type="SUPFAM" id="SSF48173">
    <property type="entry name" value="Cryptochrome/photolyase FAD-binding domain"/>
    <property type="match status" value="1"/>
</dbReference>
<feature type="binding site" evidence="4">
    <location>
        <begin position="362"/>
        <end position="364"/>
    </location>
    <ligand>
        <name>FAD</name>
        <dbReference type="ChEBI" id="CHEBI:57692"/>
    </ligand>
</feature>
<dbReference type="InterPro" id="IPR014729">
    <property type="entry name" value="Rossmann-like_a/b/a_fold"/>
</dbReference>
<dbReference type="SUPFAM" id="SSF52425">
    <property type="entry name" value="Cryptochrome/photolyase, N-terminal domain"/>
    <property type="match status" value="1"/>
</dbReference>
<protein>
    <submittedName>
        <fullName evidence="8">Deoxyribodipyrimidine photo-lyase</fullName>
    </submittedName>
</protein>
<dbReference type="EMBL" id="JAGSOH010000057">
    <property type="protein sequence ID" value="MBR7828473.1"/>
    <property type="molecule type" value="Genomic_DNA"/>
</dbReference>
<dbReference type="Proteomes" id="UP000676325">
    <property type="component" value="Unassembled WGS sequence"/>
</dbReference>
<keyword evidence="3 6" id="KW-0157">Chromophore</keyword>
<feature type="site" description="Electron transfer via tryptophanyl radical" evidence="5">
    <location>
        <position position="349"/>
    </location>
</feature>
<dbReference type="RefSeq" id="WP_212519606.1">
    <property type="nucleotide sequence ID" value="NZ_JAGSOH010000057.1"/>
</dbReference>
<dbReference type="InterPro" id="IPR005101">
    <property type="entry name" value="Cryptochr/Photolyase_FAD-bd"/>
</dbReference>
<evidence type="ECO:0000256" key="1">
    <source>
        <dbReference type="ARBA" id="ARBA00022630"/>
    </source>
</evidence>
<dbReference type="PROSITE" id="PS51645">
    <property type="entry name" value="PHR_CRY_ALPHA_BETA"/>
    <property type="match status" value="1"/>
</dbReference>
<dbReference type="InterPro" id="IPR036155">
    <property type="entry name" value="Crypto/Photolyase_N_sf"/>
</dbReference>
<evidence type="ECO:0000256" key="6">
    <source>
        <dbReference type="RuleBase" id="RU004182"/>
    </source>
</evidence>
<dbReference type="AlphaFoldDB" id="A0A941ED67"/>
<dbReference type="GO" id="GO:0003677">
    <property type="term" value="F:DNA binding"/>
    <property type="evidence" value="ECO:0007669"/>
    <property type="project" value="TreeGrafter"/>
</dbReference>
<dbReference type="GO" id="GO:0071949">
    <property type="term" value="F:FAD binding"/>
    <property type="evidence" value="ECO:0007669"/>
    <property type="project" value="TreeGrafter"/>
</dbReference>
<evidence type="ECO:0000259" key="7">
    <source>
        <dbReference type="PROSITE" id="PS51645"/>
    </source>
</evidence>
<dbReference type="GO" id="GO:0006950">
    <property type="term" value="P:response to stress"/>
    <property type="evidence" value="ECO:0007669"/>
    <property type="project" value="UniProtKB-ARBA"/>
</dbReference>
<accession>A0A941ED67</accession>
<dbReference type="GO" id="GO:0006139">
    <property type="term" value="P:nucleobase-containing compound metabolic process"/>
    <property type="evidence" value="ECO:0007669"/>
    <property type="project" value="UniProtKB-ARBA"/>
</dbReference>
<feature type="binding site" evidence="4">
    <location>
        <position position="219"/>
    </location>
    <ligand>
        <name>FAD</name>
        <dbReference type="ChEBI" id="CHEBI:57692"/>
    </ligand>
</feature>
<name>A0A941ED67_9ACTN</name>
<dbReference type="PANTHER" id="PTHR11455:SF9">
    <property type="entry name" value="CRYPTOCHROME CIRCADIAN CLOCK 5 ISOFORM X1"/>
    <property type="match status" value="1"/>
</dbReference>
<evidence type="ECO:0000256" key="2">
    <source>
        <dbReference type="ARBA" id="ARBA00022827"/>
    </source>
</evidence>
<dbReference type="PANTHER" id="PTHR11455">
    <property type="entry name" value="CRYPTOCHROME"/>
    <property type="match status" value="1"/>
</dbReference>
<dbReference type="PRINTS" id="PR00147">
    <property type="entry name" value="DNAPHOTLYASE"/>
</dbReference>
<keyword evidence="9" id="KW-1185">Reference proteome</keyword>
<dbReference type="Gene3D" id="1.10.579.10">
    <property type="entry name" value="DNA Cyclobutane Dipyrimidine Photolyase, subunit A, domain 3"/>
    <property type="match status" value="1"/>
</dbReference>
<keyword evidence="1 4" id="KW-0285">Flavoprotein</keyword>
<dbReference type="PROSITE" id="PS00394">
    <property type="entry name" value="DNA_PHOTOLYASES_1_1"/>
    <property type="match status" value="1"/>
</dbReference>
<dbReference type="Gene3D" id="1.25.40.80">
    <property type="match status" value="1"/>
</dbReference>
<feature type="site" description="Electron transfer via tryptophanyl radical" evidence="5">
    <location>
        <position position="372"/>
    </location>
</feature>
<reference evidence="8" key="1">
    <citation type="submission" date="2021-04" db="EMBL/GenBank/DDBJ databases">
        <title>Genome based classification of Actinospica acidithermotolerans sp. nov., an actinobacterium isolated from an Indonesian hot spring.</title>
        <authorList>
            <person name="Kusuma A.B."/>
            <person name="Putra K.E."/>
            <person name="Nafisah S."/>
            <person name="Loh J."/>
            <person name="Nouioui I."/>
            <person name="Goodfellow M."/>
        </authorList>
    </citation>
    <scope>NUCLEOTIDE SEQUENCE</scope>
    <source>
        <strain evidence="8">MGRD01-02</strain>
    </source>
</reference>
<dbReference type="InterPro" id="IPR006050">
    <property type="entry name" value="DNA_photolyase_N"/>
</dbReference>
<dbReference type="Pfam" id="PF00875">
    <property type="entry name" value="DNA_photolyase"/>
    <property type="match status" value="1"/>
</dbReference>
<evidence type="ECO:0000256" key="5">
    <source>
        <dbReference type="PIRSR" id="PIRSR602081-2"/>
    </source>
</evidence>
<dbReference type="InterPro" id="IPR036134">
    <property type="entry name" value="Crypto/Photolyase_FAD-like_sf"/>
</dbReference>
<feature type="binding site" evidence="4">
    <location>
        <begin position="264"/>
        <end position="271"/>
    </location>
    <ligand>
        <name>FAD</name>
        <dbReference type="ChEBI" id="CHEBI:57692"/>
    </ligand>
</feature>
<feature type="site" description="Electron transfer via tryptophanyl radical" evidence="5">
    <location>
        <position position="296"/>
    </location>
</feature>
<evidence type="ECO:0000256" key="4">
    <source>
        <dbReference type="PIRSR" id="PIRSR602081-1"/>
    </source>
</evidence>
<evidence type="ECO:0000256" key="3">
    <source>
        <dbReference type="ARBA" id="ARBA00022991"/>
    </source>
</evidence>
<dbReference type="GO" id="GO:0003904">
    <property type="term" value="F:deoxyribodipyrimidine photo-lyase activity"/>
    <property type="evidence" value="ECO:0007669"/>
    <property type="project" value="TreeGrafter"/>
</dbReference>
<evidence type="ECO:0000313" key="9">
    <source>
        <dbReference type="Proteomes" id="UP000676325"/>
    </source>
</evidence>
<comment type="similarity">
    <text evidence="6">Belongs to the DNA photolyase family.</text>
</comment>
<gene>
    <name evidence="8" type="ORF">KDK95_19335</name>
</gene>
<comment type="caution">
    <text evidence="8">The sequence shown here is derived from an EMBL/GenBank/DDBJ whole genome shotgun (WGS) entry which is preliminary data.</text>
</comment>
<feature type="binding site" evidence="4">
    <location>
        <position position="261"/>
    </location>
    <ligand>
        <name>FAD</name>
        <dbReference type="ChEBI" id="CHEBI:57692"/>
    </ligand>
</feature>
<dbReference type="InterPro" id="IPR002081">
    <property type="entry name" value="Cryptochrome/DNA_photolyase_1"/>
</dbReference>
<dbReference type="Pfam" id="PF03441">
    <property type="entry name" value="FAD_binding_7"/>
    <property type="match status" value="1"/>
</dbReference>
<organism evidence="8 9">
    <name type="scientific">Actinospica acidithermotolerans</name>
    <dbReference type="NCBI Taxonomy" id="2828514"/>
    <lineage>
        <taxon>Bacteria</taxon>
        <taxon>Bacillati</taxon>
        <taxon>Actinomycetota</taxon>
        <taxon>Actinomycetes</taxon>
        <taxon>Catenulisporales</taxon>
        <taxon>Actinospicaceae</taxon>
        <taxon>Actinospica</taxon>
    </lineage>
</organism>
<sequence>MTALLWFRRDLRLHDHPALRAAMENGEPVLPVFCLDERLLHGRHSSGARTQFLLEALADLGQELSEAGSRLIVRRGRPEDVLPQLVRATGASRVHYTRDLTPFARQRGRGVAAALKDSGAQLVAHPGVSVVEDATAVRTKAGAPYTMFTPFHRTWELAPRRRPLPTPRNMPPCPDVESEPLPGLEELGLRQEVTAPQVGGESAGVARMKWFLAGPIEHYGRNHDALDVDGTSKLGAYLHLGCISPRALEAALPSAAGADAYRRQLCWRDFYHHVQYHRPENARLEHQERYRGTLEWPGDERLFVAWASGLTGYPLVDAAMRQLLKEGWMHNRARMLAGCFLTKQLGVDWRRGEAFFMRMLLDGDQANNNGNWQWIASVGVDTQPVYRRLYNPTLHQQRYDPNGRYIRQYVPELRSVPTRYIAEPWLMPIDVQQSSQCTIGVDYPEPIVDLREAREKALARYGAAVEP</sequence>
<keyword evidence="2 4" id="KW-0274">FAD</keyword>
<dbReference type="Gene3D" id="3.40.50.620">
    <property type="entry name" value="HUPs"/>
    <property type="match status" value="1"/>
</dbReference>